<sequence length="38" mass="3931">MALAGAVANGTYPMARTTAAIAPPRHEEVARIVTVLPL</sequence>
<accession>A0A6J4VC15</accession>
<protein>
    <submittedName>
        <fullName evidence="1">Uncharacterized protein</fullName>
    </submittedName>
</protein>
<dbReference type="EMBL" id="CADCWH010000385">
    <property type="protein sequence ID" value="CAA9569958.1"/>
    <property type="molecule type" value="Genomic_DNA"/>
</dbReference>
<evidence type="ECO:0000313" key="1">
    <source>
        <dbReference type="EMBL" id="CAA9569958.1"/>
    </source>
</evidence>
<name>A0A6J4VC15_9BACT</name>
<gene>
    <name evidence="1" type="ORF">AVDCRST_MAG70-2407</name>
</gene>
<proteinExistence type="predicted"/>
<reference evidence="1" key="1">
    <citation type="submission" date="2020-02" db="EMBL/GenBank/DDBJ databases">
        <authorList>
            <person name="Meier V. D."/>
        </authorList>
    </citation>
    <scope>NUCLEOTIDE SEQUENCE</scope>
    <source>
        <strain evidence="1">AVDCRST_MAG70</strain>
    </source>
</reference>
<dbReference type="AlphaFoldDB" id="A0A6J4VC15"/>
<organism evidence="1">
    <name type="scientific">uncultured Thermomicrobiales bacterium</name>
    <dbReference type="NCBI Taxonomy" id="1645740"/>
    <lineage>
        <taxon>Bacteria</taxon>
        <taxon>Pseudomonadati</taxon>
        <taxon>Thermomicrobiota</taxon>
        <taxon>Thermomicrobia</taxon>
        <taxon>Thermomicrobiales</taxon>
        <taxon>environmental samples</taxon>
    </lineage>
</organism>